<feature type="non-terminal residue" evidence="3">
    <location>
        <position position="1"/>
    </location>
</feature>
<evidence type="ECO:0000313" key="4">
    <source>
        <dbReference type="Proteomes" id="UP001057375"/>
    </source>
</evidence>
<gene>
    <name evidence="3" type="ORF">ADUPG1_009945</name>
</gene>
<feature type="compositionally biased region" description="Basic residues" evidence="1">
    <location>
        <begin position="492"/>
        <end position="507"/>
    </location>
</feature>
<comment type="caution">
    <text evidence="3">The sequence shown here is derived from an EMBL/GenBank/DDBJ whole genome shotgun (WGS) entry which is preliminary data.</text>
</comment>
<accession>A0ABQ5KXC2</accession>
<keyword evidence="2" id="KW-1133">Transmembrane helix</keyword>
<feature type="transmembrane region" description="Helical" evidence="2">
    <location>
        <begin position="544"/>
        <end position="571"/>
    </location>
</feature>
<keyword evidence="4" id="KW-1185">Reference proteome</keyword>
<sequence>ESREDFETGDHRRWRFTHLLKKPLKSEWFKYNPKLKEKIQGDVFSSGYIYSQPPLLSHELIHHISLPFKILCDHVEMPRRISFEHHCLLQKLELCARDQLQIRTDRMLRFSSDAQIDTSANNLTRSQKEFMNGIINRHYGISHIGNDHPPTGFPSTSAPNHQTSVSLEAETKPQAMFSSVSQRGASFFDLLQEGYLDHSYYGISDLLTIWLFNEVQHFSLIHYYLASMALSHSYTLPFEAHVVKVMNLQRFIRLQSCLSNARKSVSLSIKDPTSSNFDAPEGFMYLSACFDCGANLLREHRQLCGEISRDVDTLENGIWENLGVANSSRHQNIFAISEVLCREGMLGEFINLSVDNEIEQKERKREVKNAKLIQRHDNSHPSKMRYEMFTNRKGIIGIGGSIAFPLQGGKRSIFDSNSSSTGTSYTMEGNEEQWWLQQQLDDETEIISRTGSCEGNNDNSSSSNWNGSPKLGTSSASLHSSSAIQQTSSKKQLLKIRGKDSKRKKKLNTNLSVDPFPKQSIQFPEHSIFSLSVFHSALPKPNSWIVICAFFVVFLIIFCVLFKCLSLYVVVLKSVDLQTLVQERNVLLSKTLALAHYDATLNEFGIEPNNISLLVQLAISSRISHEKVIDLMNVIKSLHVVEKHPTVYYSLEKLDMLLQTGFIVPSKSTHLSHGSRVYDGRMKESNSGVSDEPFYYSPTRAPFLSVFEDRRKLLTSEQASAKLSSDPALVSSSKVVSVLNGLVEATHLKPGQVEHLSQLLIHHSLRSSFDPGALSIVQSPRTSVNDSLLSSGSKEYHMQTLFPTPLSTSSMYDQAIPHHALKESLLNLSSKHDEEIARVLTGLMSNTFLENPLLIRHLLQFEGYLAEEVVVESVMYLYAWVNLTITVCCNLCCLTILIHLIFLTNFQEMMNQYILNIKVKSPSCLNGVSVLSRIENEIYSSCILHNILPLDAECQFEVRNGSYLVLNLSSLS</sequence>
<evidence type="ECO:0000313" key="3">
    <source>
        <dbReference type="EMBL" id="GKT37092.1"/>
    </source>
</evidence>
<feature type="region of interest" description="Disordered" evidence="1">
    <location>
        <begin position="449"/>
        <end position="508"/>
    </location>
</feature>
<dbReference type="EMBL" id="BQXS01011382">
    <property type="protein sequence ID" value="GKT37092.1"/>
    <property type="molecule type" value="Genomic_DNA"/>
</dbReference>
<reference evidence="3" key="1">
    <citation type="submission" date="2022-03" db="EMBL/GenBank/DDBJ databases">
        <title>Draft genome sequence of Aduncisulcus paluster, a free-living microaerophilic Fornicata.</title>
        <authorList>
            <person name="Yuyama I."/>
            <person name="Kume K."/>
            <person name="Tamura T."/>
            <person name="Inagaki Y."/>
            <person name="Hashimoto T."/>
        </authorList>
    </citation>
    <scope>NUCLEOTIDE SEQUENCE</scope>
    <source>
        <strain evidence="3">NY0171</strain>
    </source>
</reference>
<feature type="transmembrane region" description="Helical" evidence="2">
    <location>
        <begin position="875"/>
        <end position="903"/>
    </location>
</feature>
<feature type="compositionally biased region" description="Low complexity" evidence="1">
    <location>
        <begin position="451"/>
        <end position="483"/>
    </location>
</feature>
<keyword evidence="2" id="KW-0812">Transmembrane</keyword>
<evidence type="ECO:0000256" key="1">
    <source>
        <dbReference type="SAM" id="MobiDB-lite"/>
    </source>
</evidence>
<evidence type="ECO:0000256" key="2">
    <source>
        <dbReference type="SAM" id="Phobius"/>
    </source>
</evidence>
<dbReference type="Proteomes" id="UP001057375">
    <property type="component" value="Unassembled WGS sequence"/>
</dbReference>
<name>A0ABQ5KXC2_9EUKA</name>
<keyword evidence="2" id="KW-0472">Membrane</keyword>
<proteinExistence type="predicted"/>
<protein>
    <submittedName>
        <fullName evidence="3">Uncharacterized protein</fullName>
    </submittedName>
</protein>
<organism evidence="3 4">
    <name type="scientific">Aduncisulcus paluster</name>
    <dbReference type="NCBI Taxonomy" id="2918883"/>
    <lineage>
        <taxon>Eukaryota</taxon>
        <taxon>Metamonada</taxon>
        <taxon>Carpediemonas-like organisms</taxon>
        <taxon>Aduncisulcus</taxon>
    </lineage>
</organism>
<feature type="non-terminal residue" evidence="3">
    <location>
        <position position="972"/>
    </location>
</feature>